<dbReference type="InterPro" id="IPR029044">
    <property type="entry name" value="Nucleotide-diphossugar_trans"/>
</dbReference>
<feature type="domain" description="Glycosyltransferase 2-like" evidence="1">
    <location>
        <begin position="9"/>
        <end position="152"/>
    </location>
</feature>
<sequence>MEIIKNKVSVLMPTYNSAKYIEFAIEDIIKQDYSNWELIIIDDGSKDNTKEILEKYKSEKIRVFFMPMNMGISAALNKGLQEAQGEYILRFDSDDRCDCDRISKQLSFLKDHNLDMVGTSVKTISENGQFISKADYSGNTDLLIKLLRYETPMLHIWLAKRTVYMEVGDYRLDGVEDYDFILRAIDLGYQISNIKNYYGVSIRKHDTNTASLHGWDQRRKFNIAWKLHKQRIKFGKEQSSIENFESSNIGNKLHNISNNILKKALIENKIILKCFYSIISALISPYQFQYLTFRLISRLIKFKHENSIFNS</sequence>
<keyword evidence="2" id="KW-0328">Glycosyltransferase</keyword>
<dbReference type="Gene3D" id="3.90.550.10">
    <property type="entry name" value="Spore Coat Polysaccharide Biosynthesis Protein SpsA, Chain A"/>
    <property type="match status" value="1"/>
</dbReference>
<dbReference type="RefSeq" id="WP_284105914.1">
    <property type="nucleotide sequence ID" value="NZ_JASDAX010000002.1"/>
</dbReference>
<dbReference type="SUPFAM" id="SSF53448">
    <property type="entry name" value="Nucleotide-diphospho-sugar transferases"/>
    <property type="match status" value="1"/>
</dbReference>
<reference evidence="2 3" key="1">
    <citation type="submission" date="2023-10" db="EMBL/GenBank/DDBJ databases">
        <title>Fecal carriage and genetic characteristics of carbapenem-resistant Enterobacterales among healthy adults from four provinces of China.</title>
        <authorList>
            <person name="Li Y."/>
            <person name="Zhang R."/>
        </authorList>
    </citation>
    <scope>NUCLEOTIDE SEQUENCE [LARGE SCALE GENOMIC DNA]</scope>
    <source>
        <strain evidence="2 3">HN-71</strain>
    </source>
</reference>
<accession>A0ABD5GZI0</accession>
<proteinExistence type="predicted"/>
<dbReference type="EC" id="2.4.-.-" evidence="2"/>
<dbReference type="PANTHER" id="PTHR22916:SF3">
    <property type="entry name" value="UDP-GLCNAC:BETAGAL BETA-1,3-N-ACETYLGLUCOSAMINYLTRANSFERASE-LIKE PROTEIN 1"/>
    <property type="match status" value="1"/>
</dbReference>
<dbReference type="Proteomes" id="UP001269984">
    <property type="component" value="Unassembled WGS sequence"/>
</dbReference>
<name>A0ABD5GZI0_9ENTR</name>
<dbReference type="PANTHER" id="PTHR22916">
    <property type="entry name" value="GLYCOSYLTRANSFERASE"/>
    <property type="match status" value="1"/>
</dbReference>
<gene>
    <name evidence="2" type="ORF">RYZ90_12565</name>
</gene>
<dbReference type="AlphaFoldDB" id="A0ABD5GZI0"/>
<evidence type="ECO:0000313" key="3">
    <source>
        <dbReference type="Proteomes" id="UP001269984"/>
    </source>
</evidence>
<dbReference type="InterPro" id="IPR001173">
    <property type="entry name" value="Glyco_trans_2-like"/>
</dbReference>
<evidence type="ECO:0000313" key="2">
    <source>
        <dbReference type="EMBL" id="MDW2634679.1"/>
    </source>
</evidence>
<dbReference type="Pfam" id="PF00535">
    <property type="entry name" value="Glycos_transf_2"/>
    <property type="match status" value="1"/>
</dbReference>
<evidence type="ECO:0000259" key="1">
    <source>
        <dbReference type="Pfam" id="PF00535"/>
    </source>
</evidence>
<dbReference type="EMBL" id="JAWPAZ010000004">
    <property type="protein sequence ID" value="MDW2634679.1"/>
    <property type="molecule type" value="Genomic_DNA"/>
</dbReference>
<comment type="caution">
    <text evidence="2">The sequence shown here is derived from an EMBL/GenBank/DDBJ whole genome shotgun (WGS) entry which is preliminary data.</text>
</comment>
<protein>
    <submittedName>
        <fullName evidence="2">Glycosyltransferase family 2 protein</fullName>
        <ecNumber evidence="2">2.4.-.-</ecNumber>
    </submittedName>
</protein>
<dbReference type="GO" id="GO:0016758">
    <property type="term" value="F:hexosyltransferase activity"/>
    <property type="evidence" value="ECO:0007669"/>
    <property type="project" value="UniProtKB-ARBA"/>
</dbReference>
<organism evidence="2 3">
    <name type="scientific">Citrobacter portucalensis</name>
    <dbReference type="NCBI Taxonomy" id="1639133"/>
    <lineage>
        <taxon>Bacteria</taxon>
        <taxon>Pseudomonadati</taxon>
        <taxon>Pseudomonadota</taxon>
        <taxon>Gammaproteobacteria</taxon>
        <taxon>Enterobacterales</taxon>
        <taxon>Enterobacteriaceae</taxon>
        <taxon>Citrobacter</taxon>
        <taxon>Citrobacter freundii complex</taxon>
    </lineage>
</organism>
<keyword evidence="2" id="KW-0808">Transferase</keyword>